<evidence type="ECO:0000313" key="4">
    <source>
        <dbReference type="Proteomes" id="UP000579605"/>
    </source>
</evidence>
<keyword evidence="2" id="KW-1133">Transmembrane helix</keyword>
<feature type="transmembrane region" description="Helical" evidence="2">
    <location>
        <begin position="443"/>
        <end position="463"/>
    </location>
</feature>
<keyword evidence="2" id="KW-0472">Membrane</keyword>
<feature type="region of interest" description="Disordered" evidence="1">
    <location>
        <begin position="559"/>
        <end position="597"/>
    </location>
</feature>
<keyword evidence="2" id="KW-0812">Transmembrane</keyword>
<organism evidence="3 4">
    <name type="scientific">Actinopolymorpha rutila</name>
    <dbReference type="NCBI Taxonomy" id="446787"/>
    <lineage>
        <taxon>Bacteria</taxon>
        <taxon>Bacillati</taxon>
        <taxon>Actinomycetota</taxon>
        <taxon>Actinomycetes</taxon>
        <taxon>Propionibacteriales</taxon>
        <taxon>Actinopolymorphaceae</taxon>
        <taxon>Actinopolymorpha</taxon>
    </lineage>
</organism>
<dbReference type="EMBL" id="JACBZH010000001">
    <property type="protein sequence ID" value="NYH90842.1"/>
    <property type="molecule type" value="Genomic_DNA"/>
</dbReference>
<name>A0A852ZGQ2_9ACTN</name>
<evidence type="ECO:0008006" key="5">
    <source>
        <dbReference type="Google" id="ProtNLM"/>
    </source>
</evidence>
<dbReference type="RefSeq" id="WP_179788498.1">
    <property type="nucleotide sequence ID" value="NZ_BAAARR010000016.1"/>
</dbReference>
<protein>
    <recommendedName>
        <fullName evidence="5">Calcineurin-like phosphoesterase</fullName>
    </recommendedName>
</protein>
<keyword evidence="4" id="KW-1185">Reference proteome</keyword>
<dbReference type="InterPro" id="IPR029052">
    <property type="entry name" value="Metallo-depent_PP-like"/>
</dbReference>
<evidence type="ECO:0000313" key="3">
    <source>
        <dbReference type="EMBL" id="NYH90842.1"/>
    </source>
</evidence>
<dbReference type="AlphaFoldDB" id="A0A852ZGQ2"/>
<dbReference type="Proteomes" id="UP000579605">
    <property type="component" value="Unassembled WGS sequence"/>
</dbReference>
<evidence type="ECO:0000256" key="1">
    <source>
        <dbReference type="SAM" id="MobiDB-lite"/>
    </source>
</evidence>
<gene>
    <name evidence="3" type="ORF">F4554_003480</name>
</gene>
<dbReference type="PANTHER" id="PTHR34211:SF3">
    <property type="entry name" value="CALCINEURIN-LIKE METALLO-PHOSPHOESTERASE SUPERFAMILY PROTEIN"/>
    <property type="match status" value="1"/>
</dbReference>
<dbReference type="PANTHER" id="PTHR34211">
    <property type="entry name" value="CALCINEURIN-LIKE METALLO-PHOSPHOESTERASE SUPERFAMILY PROTEIN"/>
    <property type="match status" value="1"/>
</dbReference>
<evidence type="ECO:0000256" key="2">
    <source>
        <dbReference type="SAM" id="Phobius"/>
    </source>
</evidence>
<proteinExistence type="predicted"/>
<feature type="region of interest" description="Disordered" evidence="1">
    <location>
        <begin position="133"/>
        <end position="153"/>
    </location>
</feature>
<feature type="transmembrane region" description="Helical" evidence="2">
    <location>
        <begin position="410"/>
        <end position="431"/>
    </location>
</feature>
<reference evidence="3 4" key="1">
    <citation type="submission" date="2020-07" db="EMBL/GenBank/DDBJ databases">
        <title>Sequencing the genomes of 1000 actinobacteria strains.</title>
        <authorList>
            <person name="Klenk H.-P."/>
        </authorList>
    </citation>
    <scope>NUCLEOTIDE SEQUENCE [LARGE SCALE GENOMIC DNA]</scope>
    <source>
        <strain evidence="3 4">DSM 18448</strain>
    </source>
</reference>
<comment type="caution">
    <text evidence="3">The sequence shown here is derived from an EMBL/GenBank/DDBJ whole genome shotgun (WGS) entry which is preliminary data.</text>
</comment>
<dbReference type="SUPFAM" id="SSF56300">
    <property type="entry name" value="Metallo-dependent phosphatases"/>
    <property type="match status" value="1"/>
</dbReference>
<feature type="transmembrane region" description="Helical" evidence="2">
    <location>
        <begin position="469"/>
        <end position="500"/>
    </location>
</feature>
<accession>A0A852ZGQ2</accession>
<sequence length="597" mass="64424">MRPADLTESALGFARREPVRWLSPRELWHTAIKLVISEMFGAYADKRELQGTFDQPLLACRPEADELWLDFVADLGDGFDATYTIAWLLAHDKLEVEPANGNGKGNGGTVTLPRSALLLMGGDEVYPTASTREYEDRTKGPYRAALPEPTGPGEDSPVLLALPGNHDWYDGLTSFLRVFCQGRAIGGWQTSQPRSYFAVRLPQRGWLVGVDIQLGGYVDEPQLRFFAEQVRPRLRPGDGVVVATGKPSWVDTATDPDAFGTLDYLQRHLLGDSGAQVRLWVSGDSHHYVRYAERDGSRQMVTCGLGGAYLSATHGMPASLEVPPARSRARERSESLTMDLADTAYPDQETSRRLGRQVWGIPWRNTGLAGLATALQGGLLVLLVAALALTTRLPPVAALRTGDVGDVLGLGLRIGLVVAAAVAVDVAFALVRGRRPFVARPPVTLAVAEVVLALVLLAGLAAVPLPGGVVGLVVAMAALAAAAVVAGIAGVELFAAWLLVHHDLPVARGWIFSGRGIEDHKGFLRMHIGRDGTLTVHPVVVDRVCRTWKATPDAEPSAAWIAPVGEPPVPRLAEPPFRIPRNGPRDATRSVPRRERR</sequence>
<feature type="transmembrane region" description="Helical" evidence="2">
    <location>
        <begin position="368"/>
        <end position="390"/>
    </location>
</feature>